<reference evidence="2 3" key="1">
    <citation type="submission" date="2024-02" db="EMBL/GenBank/DDBJ databases">
        <authorList>
            <person name="Chen Y."/>
            <person name="Shah S."/>
            <person name="Dougan E. K."/>
            <person name="Thang M."/>
            <person name="Chan C."/>
        </authorList>
    </citation>
    <scope>NUCLEOTIDE SEQUENCE [LARGE SCALE GENOMIC DNA]</scope>
</reference>
<dbReference type="EMBL" id="CAXAMN010026694">
    <property type="protein sequence ID" value="CAK9105165.1"/>
    <property type="molecule type" value="Genomic_DNA"/>
</dbReference>
<name>A0ABP0RWZ3_9DINO</name>
<gene>
    <name evidence="2" type="ORF">CCMP2556_LOCUS49239</name>
</gene>
<evidence type="ECO:0000256" key="1">
    <source>
        <dbReference type="SAM" id="MobiDB-lite"/>
    </source>
</evidence>
<organism evidence="2 3">
    <name type="scientific">Durusdinium trenchii</name>
    <dbReference type="NCBI Taxonomy" id="1381693"/>
    <lineage>
        <taxon>Eukaryota</taxon>
        <taxon>Sar</taxon>
        <taxon>Alveolata</taxon>
        <taxon>Dinophyceae</taxon>
        <taxon>Suessiales</taxon>
        <taxon>Symbiodiniaceae</taxon>
        <taxon>Durusdinium</taxon>
    </lineage>
</organism>
<keyword evidence="3" id="KW-1185">Reference proteome</keyword>
<sequence length="102" mass="11238">MLCSALKERARSSESSRTASPQAGARAKEPSGPVVGSFASVESLMDLQSLGELFRKLHEEVDAFARRESIKLFDQDKRNRQATSEKDLGVAKESVKIAPVMW</sequence>
<accession>A0ABP0RWZ3</accession>
<feature type="region of interest" description="Disordered" evidence="1">
    <location>
        <begin position="1"/>
        <end position="33"/>
    </location>
</feature>
<feature type="compositionally biased region" description="Basic and acidic residues" evidence="1">
    <location>
        <begin position="1"/>
        <end position="14"/>
    </location>
</feature>
<protein>
    <submittedName>
        <fullName evidence="2">Uncharacterized protein</fullName>
    </submittedName>
</protein>
<evidence type="ECO:0000313" key="3">
    <source>
        <dbReference type="Proteomes" id="UP001642484"/>
    </source>
</evidence>
<comment type="caution">
    <text evidence="2">The sequence shown here is derived from an EMBL/GenBank/DDBJ whole genome shotgun (WGS) entry which is preliminary data.</text>
</comment>
<proteinExistence type="predicted"/>
<dbReference type="Proteomes" id="UP001642484">
    <property type="component" value="Unassembled WGS sequence"/>
</dbReference>
<evidence type="ECO:0000313" key="2">
    <source>
        <dbReference type="EMBL" id="CAK9105165.1"/>
    </source>
</evidence>